<organism evidence="2 3">
    <name type="scientific">Sporolactobacillus kofuensis</name>
    <dbReference type="NCBI Taxonomy" id="269672"/>
    <lineage>
        <taxon>Bacteria</taxon>
        <taxon>Bacillati</taxon>
        <taxon>Bacillota</taxon>
        <taxon>Bacilli</taxon>
        <taxon>Bacillales</taxon>
        <taxon>Sporolactobacillaceae</taxon>
        <taxon>Sporolactobacillus</taxon>
    </lineage>
</organism>
<evidence type="ECO:0000256" key="1">
    <source>
        <dbReference type="SAM" id="Coils"/>
    </source>
</evidence>
<protein>
    <submittedName>
        <fullName evidence="2">Uncharacterized protein</fullName>
    </submittedName>
</protein>
<sequence>MNSRIAIYTRIGGLLDGCKGCPKNQIFHKGNRVSPETICKDCSSHQEMRHLGNQLNHSEVVHLEMTVEDYKNLRTTFKTDTKICLEKGIDRNELKAWKKQYAEELLDIPMSGPKPGNKPSPNAKVSKKMSDKLKVANAEIKQLKQELAGKQSTVPTSSKTDAEYKVMKDKLLGNIDELTAQLHEANGRRMKAEDENTQIQRDLKEELSHVTNDLESEIHQLCKEKKEAEFETGKLVAENNDLKQQLEYLRQDCESNKRFADDQYDEARRAKAQLIKLEAFVVEKLKPELEEGAL</sequence>
<evidence type="ECO:0000313" key="2">
    <source>
        <dbReference type="EMBL" id="MFC6386739.1"/>
    </source>
</evidence>
<name>A0ABW1WEV8_9BACL</name>
<comment type="caution">
    <text evidence="2">The sequence shown here is derived from an EMBL/GenBank/DDBJ whole genome shotgun (WGS) entry which is preliminary data.</text>
</comment>
<evidence type="ECO:0000313" key="3">
    <source>
        <dbReference type="Proteomes" id="UP001596267"/>
    </source>
</evidence>
<keyword evidence="1" id="KW-0175">Coiled coil</keyword>
<dbReference type="RefSeq" id="WP_253054780.1">
    <property type="nucleotide sequence ID" value="NZ_JAMXWN010000008.1"/>
</dbReference>
<gene>
    <name evidence="2" type="ORF">ACFP7A_08995</name>
</gene>
<reference evidence="3" key="1">
    <citation type="journal article" date="2019" name="Int. J. Syst. Evol. Microbiol.">
        <title>The Global Catalogue of Microorganisms (GCM) 10K type strain sequencing project: providing services to taxonomists for standard genome sequencing and annotation.</title>
        <authorList>
            <consortium name="The Broad Institute Genomics Platform"/>
            <consortium name="The Broad Institute Genome Sequencing Center for Infectious Disease"/>
            <person name="Wu L."/>
            <person name="Ma J."/>
        </authorList>
    </citation>
    <scope>NUCLEOTIDE SEQUENCE [LARGE SCALE GENOMIC DNA]</scope>
    <source>
        <strain evidence="3">CCUG 42001</strain>
    </source>
</reference>
<keyword evidence="3" id="KW-1185">Reference proteome</keyword>
<feature type="coiled-coil region" evidence="1">
    <location>
        <begin position="126"/>
        <end position="270"/>
    </location>
</feature>
<dbReference type="Proteomes" id="UP001596267">
    <property type="component" value="Unassembled WGS sequence"/>
</dbReference>
<proteinExistence type="predicted"/>
<accession>A0ABW1WEV8</accession>
<dbReference type="EMBL" id="JBHSTQ010000008">
    <property type="protein sequence ID" value="MFC6386739.1"/>
    <property type="molecule type" value="Genomic_DNA"/>
</dbReference>